<evidence type="ECO:0000256" key="4">
    <source>
        <dbReference type="ARBA" id="ARBA00022801"/>
    </source>
</evidence>
<dbReference type="GO" id="GO:0004519">
    <property type="term" value="F:endonuclease activity"/>
    <property type="evidence" value="ECO:0007669"/>
    <property type="project" value="UniProtKB-KW"/>
</dbReference>
<dbReference type="Pfam" id="PF02265">
    <property type="entry name" value="S1-P1_nuclease"/>
    <property type="match status" value="1"/>
</dbReference>
<dbReference type="InterPro" id="IPR003154">
    <property type="entry name" value="S1/P1nuclease"/>
</dbReference>
<name>A0A2W4EHU9_9HYPH</name>
<dbReference type="GO" id="GO:0016788">
    <property type="term" value="F:hydrolase activity, acting on ester bonds"/>
    <property type="evidence" value="ECO:0007669"/>
    <property type="project" value="InterPro"/>
</dbReference>
<evidence type="ECO:0000313" key="8">
    <source>
        <dbReference type="Proteomes" id="UP000248925"/>
    </source>
</evidence>
<dbReference type="GO" id="GO:0046872">
    <property type="term" value="F:metal ion binding"/>
    <property type="evidence" value="ECO:0007669"/>
    <property type="project" value="UniProtKB-KW"/>
</dbReference>
<protein>
    <recommendedName>
        <fullName evidence="9">Endonuclease</fullName>
    </recommendedName>
</protein>
<evidence type="ECO:0000256" key="6">
    <source>
        <dbReference type="ARBA" id="ARBA00023180"/>
    </source>
</evidence>
<dbReference type="EMBL" id="PCDP01000035">
    <property type="protein sequence ID" value="PZM13716.1"/>
    <property type="molecule type" value="Genomic_DNA"/>
</dbReference>
<proteinExistence type="predicted"/>
<evidence type="ECO:0000313" key="7">
    <source>
        <dbReference type="EMBL" id="PZM13716.1"/>
    </source>
</evidence>
<keyword evidence="8" id="KW-1185">Reference proteome</keyword>
<keyword evidence="3" id="KW-0255">Endonuclease</keyword>
<keyword evidence="1" id="KW-0540">Nuclease</keyword>
<reference evidence="7 8" key="1">
    <citation type="journal article" date="2018" name="Sci. Rep.">
        <title>Rhizobium tumorigenes sp. nov., a novel plant tumorigenic bacterium isolated from cane gall tumors on thornless blackberry.</title>
        <authorList>
            <person name="Kuzmanovi N."/>
            <person name="Smalla K."/>
            <person name="Gronow S."/>
            <person name="PuBawska J."/>
        </authorList>
    </citation>
    <scope>NUCLEOTIDE SEQUENCE [LARGE SCALE GENOMIC DNA]</scope>
    <source>
        <strain evidence="7 8">CCBAU 85046</strain>
    </source>
</reference>
<dbReference type="CDD" id="cd11010">
    <property type="entry name" value="S1-P1_nuclease"/>
    <property type="match status" value="1"/>
</dbReference>
<evidence type="ECO:0000256" key="5">
    <source>
        <dbReference type="ARBA" id="ARBA00023157"/>
    </source>
</evidence>
<dbReference type="PANTHER" id="PTHR33146">
    <property type="entry name" value="ENDONUCLEASE 4"/>
    <property type="match status" value="1"/>
</dbReference>
<dbReference type="InterPro" id="IPR008947">
    <property type="entry name" value="PLipase_C/P1_nuclease_dom_sf"/>
</dbReference>
<gene>
    <name evidence="7" type="ORF">CPY51_12585</name>
</gene>
<organism evidence="7 8">
    <name type="scientific">Rhizobium tubonense</name>
    <dbReference type="NCBI Taxonomy" id="484088"/>
    <lineage>
        <taxon>Bacteria</taxon>
        <taxon>Pseudomonadati</taxon>
        <taxon>Pseudomonadota</taxon>
        <taxon>Alphaproteobacteria</taxon>
        <taxon>Hyphomicrobiales</taxon>
        <taxon>Rhizobiaceae</taxon>
        <taxon>Rhizobium/Agrobacterium group</taxon>
        <taxon>Rhizobium</taxon>
    </lineage>
</organism>
<comment type="caution">
    <text evidence="7">The sequence shown here is derived from an EMBL/GenBank/DDBJ whole genome shotgun (WGS) entry which is preliminary data.</text>
</comment>
<evidence type="ECO:0000256" key="3">
    <source>
        <dbReference type="ARBA" id="ARBA00022759"/>
    </source>
</evidence>
<dbReference type="Proteomes" id="UP000248925">
    <property type="component" value="Unassembled WGS sequence"/>
</dbReference>
<sequence length="258" mass="27755">MAWGDRGHSIVAEIAMRHLTPAAAAQVAAMLGNVSAASIASWADDYKNTPEGKSTKPWHFVDVDYGEAEYSEKDCKNSQCLVSALERLAKSVADKTEAAEDRRRDLMLLIHLVGDSTQPLHCAEKNGDGGGNATLVQMELADPSGAPLPSGPVKLHALWDDYLVGAADWSWGSYADRLDRTIVPNLPQPAIGQGFAVKWINECHTIGKQVYDLTPPLGTDNKIHIGPDYQAAVRETLDKQLATGGARLAALLNTVMAE</sequence>
<evidence type="ECO:0008006" key="9">
    <source>
        <dbReference type="Google" id="ProtNLM"/>
    </source>
</evidence>
<dbReference type="AlphaFoldDB" id="A0A2W4EHU9"/>
<dbReference type="GO" id="GO:0006308">
    <property type="term" value="P:DNA catabolic process"/>
    <property type="evidence" value="ECO:0007669"/>
    <property type="project" value="InterPro"/>
</dbReference>
<keyword evidence="2" id="KW-0479">Metal-binding</keyword>
<dbReference type="Gene3D" id="1.10.575.10">
    <property type="entry name" value="P1 Nuclease"/>
    <property type="match status" value="1"/>
</dbReference>
<evidence type="ECO:0000256" key="1">
    <source>
        <dbReference type="ARBA" id="ARBA00022722"/>
    </source>
</evidence>
<keyword evidence="6" id="KW-0325">Glycoprotein</keyword>
<keyword evidence="4" id="KW-0378">Hydrolase</keyword>
<dbReference type="GO" id="GO:0003676">
    <property type="term" value="F:nucleic acid binding"/>
    <property type="evidence" value="ECO:0007669"/>
    <property type="project" value="InterPro"/>
</dbReference>
<dbReference type="SUPFAM" id="SSF48537">
    <property type="entry name" value="Phospholipase C/P1 nuclease"/>
    <property type="match status" value="1"/>
</dbReference>
<evidence type="ECO:0000256" key="2">
    <source>
        <dbReference type="ARBA" id="ARBA00022723"/>
    </source>
</evidence>
<accession>A0A2W4EHU9</accession>
<dbReference type="PANTHER" id="PTHR33146:SF26">
    <property type="entry name" value="ENDONUCLEASE 4"/>
    <property type="match status" value="1"/>
</dbReference>
<keyword evidence="5" id="KW-1015">Disulfide bond</keyword>